<name>A0ABT1HXB0_STRSD</name>
<dbReference type="PANTHER" id="PTHR30346">
    <property type="entry name" value="TRANSCRIPTIONAL DUAL REGULATOR HCAR-RELATED"/>
    <property type="match status" value="1"/>
</dbReference>
<accession>A0ABT1HXB0</accession>
<dbReference type="SUPFAM" id="SSF53850">
    <property type="entry name" value="Periplasmic binding protein-like II"/>
    <property type="match status" value="1"/>
</dbReference>
<keyword evidence="4" id="KW-0804">Transcription</keyword>
<keyword evidence="7" id="KW-1185">Reference proteome</keyword>
<evidence type="ECO:0000259" key="5">
    <source>
        <dbReference type="PROSITE" id="PS50931"/>
    </source>
</evidence>
<proteinExistence type="inferred from homology"/>
<evidence type="ECO:0000256" key="1">
    <source>
        <dbReference type="ARBA" id="ARBA00009437"/>
    </source>
</evidence>
<gene>
    <name evidence="6" type="ORF">LX15_003869</name>
</gene>
<evidence type="ECO:0000313" key="6">
    <source>
        <dbReference type="EMBL" id="MCP2260156.1"/>
    </source>
</evidence>
<dbReference type="PANTHER" id="PTHR30346:SF29">
    <property type="entry name" value="LYSR SUBSTRATE-BINDING"/>
    <property type="match status" value="1"/>
</dbReference>
<dbReference type="InterPro" id="IPR036388">
    <property type="entry name" value="WH-like_DNA-bd_sf"/>
</dbReference>
<dbReference type="GO" id="GO:0003677">
    <property type="term" value="F:DNA binding"/>
    <property type="evidence" value="ECO:0007669"/>
    <property type="project" value="UniProtKB-KW"/>
</dbReference>
<dbReference type="InterPro" id="IPR005119">
    <property type="entry name" value="LysR_subst-bd"/>
</dbReference>
<comment type="caution">
    <text evidence="6">The sequence shown here is derived from an EMBL/GenBank/DDBJ whole genome shotgun (WGS) entry which is preliminary data.</text>
</comment>
<dbReference type="Gene3D" id="1.10.10.10">
    <property type="entry name" value="Winged helix-like DNA-binding domain superfamily/Winged helix DNA-binding domain"/>
    <property type="match status" value="1"/>
</dbReference>
<evidence type="ECO:0000256" key="2">
    <source>
        <dbReference type="ARBA" id="ARBA00023015"/>
    </source>
</evidence>
<dbReference type="Pfam" id="PF00126">
    <property type="entry name" value="HTH_1"/>
    <property type="match status" value="1"/>
</dbReference>
<dbReference type="Proteomes" id="UP001205311">
    <property type="component" value="Unassembled WGS sequence"/>
</dbReference>
<dbReference type="Pfam" id="PF03466">
    <property type="entry name" value="LysR_substrate"/>
    <property type="match status" value="1"/>
</dbReference>
<organism evidence="6 7">
    <name type="scientific">Streptoalloteichus tenebrarius (strain ATCC 17920 / DSM 40477 / JCM 4838 / CBS 697.72 / NBRC 16177 / NCIMB 11028 / NRRL B-12390 / A12253. 1 / ISP 5477)</name>
    <name type="common">Streptomyces tenebrarius</name>
    <dbReference type="NCBI Taxonomy" id="1933"/>
    <lineage>
        <taxon>Bacteria</taxon>
        <taxon>Bacillati</taxon>
        <taxon>Actinomycetota</taxon>
        <taxon>Actinomycetes</taxon>
        <taxon>Pseudonocardiales</taxon>
        <taxon>Pseudonocardiaceae</taxon>
        <taxon>Streptoalloteichus</taxon>
    </lineage>
</organism>
<reference evidence="6 7" key="1">
    <citation type="submission" date="2022-06" db="EMBL/GenBank/DDBJ databases">
        <title>Genomic Encyclopedia of Archaeal and Bacterial Type Strains, Phase II (KMG-II): from individual species to whole genera.</title>
        <authorList>
            <person name="Goeker M."/>
        </authorList>
    </citation>
    <scope>NUCLEOTIDE SEQUENCE [LARGE SCALE GENOMIC DNA]</scope>
    <source>
        <strain evidence="6 7">DSM 40477</strain>
    </source>
</reference>
<keyword evidence="2" id="KW-0805">Transcription regulation</keyword>
<feature type="domain" description="HTH lysR-type" evidence="5">
    <location>
        <begin position="2"/>
        <end position="59"/>
    </location>
</feature>
<dbReference type="InterPro" id="IPR036390">
    <property type="entry name" value="WH_DNA-bd_sf"/>
</dbReference>
<keyword evidence="3 6" id="KW-0238">DNA-binding</keyword>
<dbReference type="InterPro" id="IPR000847">
    <property type="entry name" value="LysR_HTH_N"/>
</dbReference>
<dbReference type="RefSeq" id="WP_253671032.1">
    <property type="nucleotide sequence ID" value="NZ_JAMTCP010000024.1"/>
</dbReference>
<evidence type="ECO:0000256" key="3">
    <source>
        <dbReference type="ARBA" id="ARBA00023125"/>
    </source>
</evidence>
<dbReference type="CDD" id="cd08423">
    <property type="entry name" value="PBP2_LTTR_like_6"/>
    <property type="match status" value="1"/>
</dbReference>
<comment type="similarity">
    <text evidence="1">Belongs to the LysR transcriptional regulatory family.</text>
</comment>
<dbReference type="Gene3D" id="3.40.190.10">
    <property type="entry name" value="Periplasmic binding protein-like II"/>
    <property type="match status" value="2"/>
</dbReference>
<sequence length="304" mass="31749">MLDVRRLQLLRAVVSSGSITAAAANLGYTPSAISQQLAVLEKEALVPLLEKAGRGVRPTAAGLLLAHHAAVLTAQLATAEAELADLRAGRTGRLRVAFFTTAGAMLVPPAVATFRRAHPEVRLDLTLRDPQDPLAELVAGEADLAVAVVIGACPTLPGIRFHHLLDDPYRVVLPKDHPLSAERGPVDLARLAGESWVDAASTPGPCRQLVVDACGAAGFVPNPVAGSDDFPTAQGFVAAGLGVALIPQLGLEVVHPGVAVRPLRNPEPVRQIYAAIRETQHDQPAVQGLLRALTNAADAVRVTP</sequence>
<dbReference type="EMBL" id="JAMTCP010000024">
    <property type="protein sequence ID" value="MCP2260156.1"/>
    <property type="molecule type" value="Genomic_DNA"/>
</dbReference>
<dbReference type="PROSITE" id="PS50931">
    <property type="entry name" value="HTH_LYSR"/>
    <property type="match status" value="1"/>
</dbReference>
<dbReference type="SUPFAM" id="SSF46785">
    <property type="entry name" value="Winged helix' DNA-binding domain"/>
    <property type="match status" value="1"/>
</dbReference>
<evidence type="ECO:0000256" key="4">
    <source>
        <dbReference type="ARBA" id="ARBA00023163"/>
    </source>
</evidence>
<protein>
    <submittedName>
        <fullName evidence="6">DNA-binding transcriptional regulator, LysR family</fullName>
    </submittedName>
</protein>
<evidence type="ECO:0000313" key="7">
    <source>
        <dbReference type="Proteomes" id="UP001205311"/>
    </source>
</evidence>